<evidence type="ECO:0000256" key="1">
    <source>
        <dbReference type="SAM" id="MobiDB-lite"/>
    </source>
</evidence>
<evidence type="ECO:0000313" key="4">
    <source>
        <dbReference type="Proteomes" id="UP000555448"/>
    </source>
</evidence>
<dbReference type="AlphaFoldDB" id="A0A7W7K955"/>
<sequence>MTPMARTFLTSAALTALVLPTAIQAQSIGYGNVGDGPGADAPSDAPDTGRPARSGRNGRGGGGKQVAVIPYVEVNQIVNAELSPGDEVLTYTQVAAGVDASISGRNNALAASVRYEHHFGWGKRAGDGDTISGLVNGYTTVARGLTVEGGALATRASGDRGGVGFGSRGFDDNGSTKIYSVYAGPSFATRAGDVALSANYRAGYTKVDQDNDVDFDGEDFGIGSFDVFDESVVQIADVSAMLAPGTALPVGLGAAGSFYQEDVSNLDQRVRDMQARGIVTVPVNRNLQVTGALGYENVEISSRDAVRGPNGAPLVRNGRYVTDDSAPRQIAYDVDGLIWDVGVMWRPSRRTSLTAHVGRRYGSTSFNGTLTYAPNDRSALNVMVYDNVAGFGGQVTRLLDGLPEDFEAVRDPISGELRGCASTLSGNGCLSGALGSIRSATFRARGVAASYTLKMGGLDAGIGAGYDRRKFIAARGTILASANGVVDQNYWLAAFLSGRIDPQSGWATNGYAQWLKSNDLALDNITNVGASASYYRLLTARLRATAAVGIDGTLQPEPLDDIWTASALVGMRYSF</sequence>
<feature type="chain" id="PRO_5030945499" description="Preprotein translocase subunit YajC" evidence="2">
    <location>
        <begin position="26"/>
        <end position="575"/>
    </location>
</feature>
<comment type="caution">
    <text evidence="3">The sequence shown here is derived from an EMBL/GenBank/DDBJ whole genome shotgun (WGS) entry which is preliminary data.</text>
</comment>
<dbReference type="Proteomes" id="UP000555448">
    <property type="component" value="Unassembled WGS sequence"/>
</dbReference>
<reference evidence="3 4" key="1">
    <citation type="submission" date="2020-08" db="EMBL/GenBank/DDBJ databases">
        <title>Functional genomics of gut bacteria from endangered species of beetles.</title>
        <authorList>
            <person name="Carlos-Shanley C."/>
        </authorList>
    </citation>
    <scope>NUCLEOTIDE SEQUENCE [LARGE SCALE GENOMIC DNA]</scope>
    <source>
        <strain evidence="3 4">S00245</strain>
    </source>
</reference>
<feature type="signal peptide" evidence="2">
    <location>
        <begin position="1"/>
        <end position="25"/>
    </location>
</feature>
<name>A0A7W7K955_9SPHN</name>
<evidence type="ECO:0008006" key="5">
    <source>
        <dbReference type="Google" id="ProtNLM"/>
    </source>
</evidence>
<evidence type="ECO:0000256" key="2">
    <source>
        <dbReference type="SAM" id="SignalP"/>
    </source>
</evidence>
<dbReference type="SUPFAM" id="SSF56935">
    <property type="entry name" value="Porins"/>
    <property type="match status" value="1"/>
</dbReference>
<dbReference type="EMBL" id="JACHLR010000006">
    <property type="protein sequence ID" value="MBB4858520.1"/>
    <property type="molecule type" value="Genomic_DNA"/>
</dbReference>
<evidence type="ECO:0000313" key="3">
    <source>
        <dbReference type="EMBL" id="MBB4858520.1"/>
    </source>
</evidence>
<feature type="region of interest" description="Disordered" evidence="1">
    <location>
        <begin position="34"/>
        <end position="63"/>
    </location>
</feature>
<keyword evidence="2" id="KW-0732">Signal</keyword>
<organism evidence="3 4">
    <name type="scientific">Novosphingobium chloroacetimidivorans</name>
    <dbReference type="NCBI Taxonomy" id="1428314"/>
    <lineage>
        <taxon>Bacteria</taxon>
        <taxon>Pseudomonadati</taxon>
        <taxon>Pseudomonadota</taxon>
        <taxon>Alphaproteobacteria</taxon>
        <taxon>Sphingomonadales</taxon>
        <taxon>Sphingomonadaceae</taxon>
        <taxon>Novosphingobium</taxon>
    </lineage>
</organism>
<accession>A0A7W7K955</accession>
<keyword evidence="4" id="KW-1185">Reference proteome</keyword>
<protein>
    <recommendedName>
        <fullName evidence="5">Preprotein translocase subunit YajC</fullName>
    </recommendedName>
</protein>
<dbReference type="RefSeq" id="WP_184244251.1">
    <property type="nucleotide sequence ID" value="NZ_JACHLR010000006.1"/>
</dbReference>
<proteinExistence type="predicted"/>
<gene>
    <name evidence="3" type="ORF">HNO88_001843</name>
</gene>